<accession>A0A8S2PIM6</accession>
<name>A0A8S2PIM6_9BILA</name>
<feature type="repeat" description="ANK" evidence="3">
    <location>
        <begin position="240"/>
        <end position="272"/>
    </location>
</feature>
<gene>
    <name evidence="4" type="ORF">GIL414_LOCUS14693</name>
</gene>
<dbReference type="PROSITE" id="PS50088">
    <property type="entry name" value="ANK_REPEAT"/>
    <property type="match status" value="1"/>
</dbReference>
<dbReference type="PANTHER" id="PTHR24198">
    <property type="entry name" value="ANKYRIN REPEAT AND PROTEIN KINASE DOMAIN-CONTAINING PROTEIN"/>
    <property type="match status" value="1"/>
</dbReference>
<dbReference type="AlphaFoldDB" id="A0A8S2PIM6"/>
<dbReference type="InterPro" id="IPR002110">
    <property type="entry name" value="Ankyrin_rpt"/>
</dbReference>
<dbReference type="PANTHER" id="PTHR24198:SF165">
    <property type="entry name" value="ANKYRIN REPEAT-CONTAINING PROTEIN-RELATED"/>
    <property type="match status" value="1"/>
</dbReference>
<evidence type="ECO:0000256" key="2">
    <source>
        <dbReference type="ARBA" id="ARBA00023043"/>
    </source>
</evidence>
<dbReference type="Proteomes" id="UP000681720">
    <property type="component" value="Unassembled WGS sequence"/>
</dbReference>
<keyword evidence="2 3" id="KW-0040">ANK repeat</keyword>
<evidence type="ECO:0000256" key="1">
    <source>
        <dbReference type="ARBA" id="ARBA00022737"/>
    </source>
</evidence>
<dbReference type="Gene3D" id="1.25.40.20">
    <property type="entry name" value="Ankyrin repeat-containing domain"/>
    <property type="match status" value="4"/>
</dbReference>
<reference evidence="4" key="1">
    <citation type="submission" date="2021-02" db="EMBL/GenBank/DDBJ databases">
        <authorList>
            <person name="Nowell W R."/>
        </authorList>
    </citation>
    <scope>NUCLEOTIDE SEQUENCE</scope>
</reference>
<sequence>MSKATNSLIRLVEGKAGEQYSVGKAHQLLQQGADIKALTKTGSMIDSVIAAEMRHRSIGSPKADNCLHLIQVLKKSACDQLNEQVFSIGGGDLNEMQQLVQLKASCYQAETFGPLGLLGSLVNQDKIPIRIEVVQFLVEYEPNEECVLAIVDTQQQTCLSLAKKNPKCPKDVIDYLQRQFNMIFNQIPFTKPLINPNEVIGWISRGANMEATDKNRNTILSNAVMANNLELIRVLVSAGNQQTPLHLATKNHHLLVVRYLVKWGADYQAQNLSKQTPLNIARANMSNSKEEEMSDRKLIQFLEQLICPPADSSVKQKASSRKPNYDLDTCELVAPVDINPIQVITEDAEGALGKISKGILAGKPNNNLHEAARHGAIFAAQQAIAQGADIRHRKGGHIPYEVAQMSAKEYAIKLNAPTLNLEKRSHVQNMLAGCQQIADIIRQVAQEKLVAAISQSDAGLVVAYHLSGAPLTTDLLYRACNASDNVEIVDYLLNQSMDIYQAMINNAWPDSLYRTAKKNKFNKVANYLKYRLSMECTKAIKENNLELVNKLVRNGASVDTHNTNNIQVALEHQNAKMIQLLCQNGAKMPSEWLSAQHIVLPPAVSQQLKPEISFHINRCLIDRRLRFAAASGDLDGLIQCQRLNVDMNSANCRGSTALLCTIQYGNYFPIVHALVSRGASMLHSNEDEPMSLIDLATKKNYKQIADYLTKELNLQFLSAILNNDRKSAEKFAQLGADFNYQDEQRRTALHYAVQYHGIDLVTWLCECGSVPTMSDINNDYPIILATEKGNRVSNGGVALSLLIFILKNKDK</sequence>
<evidence type="ECO:0000313" key="4">
    <source>
        <dbReference type="EMBL" id="CAF4056098.1"/>
    </source>
</evidence>
<dbReference type="Pfam" id="PF12796">
    <property type="entry name" value="Ank_2"/>
    <property type="match status" value="1"/>
</dbReference>
<keyword evidence="1" id="KW-0677">Repeat</keyword>
<evidence type="ECO:0000313" key="5">
    <source>
        <dbReference type="Proteomes" id="UP000681720"/>
    </source>
</evidence>
<dbReference type="PROSITE" id="PS50297">
    <property type="entry name" value="ANK_REP_REGION"/>
    <property type="match status" value="1"/>
</dbReference>
<organism evidence="4 5">
    <name type="scientific">Rotaria magnacalcarata</name>
    <dbReference type="NCBI Taxonomy" id="392030"/>
    <lineage>
        <taxon>Eukaryota</taxon>
        <taxon>Metazoa</taxon>
        <taxon>Spiralia</taxon>
        <taxon>Gnathifera</taxon>
        <taxon>Rotifera</taxon>
        <taxon>Eurotatoria</taxon>
        <taxon>Bdelloidea</taxon>
        <taxon>Philodinida</taxon>
        <taxon>Philodinidae</taxon>
        <taxon>Rotaria</taxon>
    </lineage>
</organism>
<dbReference type="EMBL" id="CAJOBJ010006275">
    <property type="protein sequence ID" value="CAF4056098.1"/>
    <property type="molecule type" value="Genomic_DNA"/>
</dbReference>
<dbReference type="InterPro" id="IPR036770">
    <property type="entry name" value="Ankyrin_rpt-contain_sf"/>
</dbReference>
<dbReference type="SUPFAM" id="SSF48403">
    <property type="entry name" value="Ankyrin repeat"/>
    <property type="match status" value="3"/>
</dbReference>
<proteinExistence type="predicted"/>
<dbReference type="SMART" id="SM00248">
    <property type="entry name" value="ANK"/>
    <property type="match status" value="9"/>
</dbReference>
<protein>
    <submittedName>
        <fullName evidence="4">Uncharacterized protein</fullName>
    </submittedName>
</protein>
<evidence type="ECO:0000256" key="3">
    <source>
        <dbReference type="PROSITE-ProRule" id="PRU00023"/>
    </source>
</evidence>
<comment type="caution">
    <text evidence="4">The sequence shown here is derived from an EMBL/GenBank/DDBJ whole genome shotgun (WGS) entry which is preliminary data.</text>
</comment>